<evidence type="ECO:0000256" key="3">
    <source>
        <dbReference type="ARBA" id="ARBA00007357"/>
    </source>
</evidence>
<evidence type="ECO:0000259" key="10">
    <source>
        <dbReference type="Pfam" id="PF01431"/>
    </source>
</evidence>
<dbReference type="AlphaFoldDB" id="A0A6P8KDH6"/>
<evidence type="ECO:0000256" key="4">
    <source>
        <dbReference type="ARBA" id="ARBA00022670"/>
    </source>
</evidence>
<evidence type="ECO:0000256" key="9">
    <source>
        <dbReference type="SAM" id="SignalP"/>
    </source>
</evidence>
<dbReference type="Gene3D" id="1.10.1380.10">
    <property type="entry name" value="Neutral endopeptidase , domain2"/>
    <property type="match status" value="1"/>
</dbReference>
<comment type="similarity">
    <text evidence="3">Belongs to the peptidase M13 family.</text>
</comment>
<feature type="domain" description="Peptidase M13 N-terminal" evidence="11">
    <location>
        <begin position="70"/>
        <end position="423"/>
    </location>
</feature>
<evidence type="ECO:0000256" key="1">
    <source>
        <dbReference type="ARBA" id="ARBA00001947"/>
    </source>
</evidence>
<organism evidence="12 13">
    <name type="scientific">Drosophila mauritiana</name>
    <name type="common">Fruit fly</name>
    <dbReference type="NCBI Taxonomy" id="7226"/>
    <lineage>
        <taxon>Eukaryota</taxon>
        <taxon>Metazoa</taxon>
        <taxon>Ecdysozoa</taxon>
        <taxon>Arthropoda</taxon>
        <taxon>Hexapoda</taxon>
        <taxon>Insecta</taxon>
        <taxon>Pterygota</taxon>
        <taxon>Neoptera</taxon>
        <taxon>Endopterygota</taxon>
        <taxon>Diptera</taxon>
        <taxon>Brachycera</taxon>
        <taxon>Muscomorpha</taxon>
        <taxon>Ephydroidea</taxon>
        <taxon>Drosophilidae</taxon>
        <taxon>Drosophila</taxon>
        <taxon>Sophophora</taxon>
    </lineage>
</organism>
<dbReference type="InterPro" id="IPR008753">
    <property type="entry name" value="Peptidase_M13_N"/>
</dbReference>
<keyword evidence="9" id="KW-0732">Signal</keyword>
<dbReference type="CDD" id="cd08662">
    <property type="entry name" value="M13"/>
    <property type="match status" value="1"/>
</dbReference>
<reference evidence="13" key="1">
    <citation type="submission" date="2025-08" db="UniProtKB">
        <authorList>
            <consortium name="RefSeq"/>
        </authorList>
    </citation>
    <scope>IDENTIFICATION</scope>
    <source>
        <strain evidence="13">Mau12</strain>
        <tissue evidence="13">Whole Body</tissue>
    </source>
</reference>
<keyword evidence="12" id="KW-1185">Reference proteome</keyword>
<evidence type="ECO:0000259" key="11">
    <source>
        <dbReference type="Pfam" id="PF05649"/>
    </source>
</evidence>
<dbReference type="PANTHER" id="PTHR11733">
    <property type="entry name" value="ZINC METALLOPROTEASE FAMILY M13 NEPRILYSIN-RELATED"/>
    <property type="match status" value="1"/>
</dbReference>
<dbReference type="RefSeq" id="XP_033167225.1">
    <property type="nucleotide sequence ID" value="XM_033311334.1"/>
</dbReference>
<protein>
    <submittedName>
        <fullName evidence="13">Neprilysin-2</fullName>
    </submittedName>
</protein>
<dbReference type="PROSITE" id="PS51885">
    <property type="entry name" value="NEPRILYSIN"/>
    <property type="match status" value="1"/>
</dbReference>
<keyword evidence="7" id="KW-0862">Zinc</keyword>
<evidence type="ECO:0000313" key="13">
    <source>
        <dbReference type="RefSeq" id="XP_033167225.1"/>
    </source>
</evidence>
<keyword evidence="4" id="KW-0645">Protease</keyword>
<dbReference type="GO" id="GO:0004222">
    <property type="term" value="F:metalloendopeptidase activity"/>
    <property type="evidence" value="ECO:0007669"/>
    <property type="project" value="InterPro"/>
</dbReference>
<dbReference type="Pfam" id="PF01431">
    <property type="entry name" value="Peptidase_M13"/>
    <property type="match status" value="1"/>
</dbReference>
<feature type="domain" description="Peptidase M13 C-terminal" evidence="10">
    <location>
        <begin position="492"/>
        <end position="696"/>
    </location>
</feature>
<feature type="signal peptide" evidence="9">
    <location>
        <begin position="1"/>
        <end position="27"/>
    </location>
</feature>
<evidence type="ECO:0000256" key="7">
    <source>
        <dbReference type="ARBA" id="ARBA00022833"/>
    </source>
</evidence>
<evidence type="ECO:0000256" key="2">
    <source>
        <dbReference type="ARBA" id="ARBA00004401"/>
    </source>
</evidence>
<evidence type="ECO:0000256" key="5">
    <source>
        <dbReference type="ARBA" id="ARBA00022723"/>
    </source>
</evidence>
<dbReference type="GO" id="GO:0005886">
    <property type="term" value="C:plasma membrane"/>
    <property type="evidence" value="ECO:0007669"/>
    <property type="project" value="UniProtKB-SubCell"/>
</dbReference>
<gene>
    <name evidence="13" type="primary">LOC117145618</name>
</gene>
<dbReference type="InterPro" id="IPR024079">
    <property type="entry name" value="MetalloPept_cat_dom_sf"/>
</dbReference>
<comment type="cofactor">
    <cofactor evidence="1">
        <name>Zn(2+)</name>
        <dbReference type="ChEBI" id="CHEBI:29105"/>
    </cofactor>
</comment>
<keyword evidence="6" id="KW-0378">Hydrolase</keyword>
<dbReference type="GO" id="GO:0016485">
    <property type="term" value="P:protein processing"/>
    <property type="evidence" value="ECO:0007669"/>
    <property type="project" value="TreeGrafter"/>
</dbReference>
<dbReference type="InterPro" id="IPR042089">
    <property type="entry name" value="Peptidase_M13_dom_2"/>
</dbReference>
<dbReference type="Pfam" id="PF05649">
    <property type="entry name" value="Peptidase_M13_N"/>
    <property type="match status" value="1"/>
</dbReference>
<dbReference type="InterPro" id="IPR000718">
    <property type="entry name" value="Peptidase_M13"/>
</dbReference>
<dbReference type="SUPFAM" id="SSF55486">
    <property type="entry name" value="Metalloproteases ('zincins'), catalytic domain"/>
    <property type="match status" value="1"/>
</dbReference>
<feature type="chain" id="PRO_5028364925" evidence="9">
    <location>
        <begin position="28"/>
        <end position="702"/>
    </location>
</feature>
<dbReference type="InterPro" id="IPR018497">
    <property type="entry name" value="Peptidase_M13_C"/>
</dbReference>
<dbReference type="PANTHER" id="PTHR11733:SF241">
    <property type="entry name" value="GH26575P-RELATED"/>
    <property type="match status" value="1"/>
</dbReference>
<sequence length="702" mass="80488">MFPGSLKLISLMLLWVIVAAVLTDCEARSFVDRSDNSDSNGSPTNRSTAEYQLREYAEFMKSYMNQSVAPCENFYEYACGNYRNVKPDRYSPSSRSNLGDVAYTLIDITEQLVGRMDLAEALNVSSELAVAQRFYNACLGANLHPFNAADPAYLSLIRSIGGFPAVDGDAWNASNFNWINMSAHLANFGANGLIREALQLRYPFEPYTKLPELGFDHIIVHEENISSNTTRAFRLNEERMHGYLRAFGLPEDRIRKAIAGVFAFWRDALEIPPQCEVFDPYRIEREFPQSEYYYNISWSGLHSSNKLFCDFYYVELDKVCARHREAVANYLAMKLLYRFDPKLKAPRYQRNYCAVTLYHSMRFLFNKLYMANNFSEEKKLEMSEMVRELRKSLRKTLADAEWLDAKSRARALLKESRIQSRIGSFQDDALSDRIIREINSLKVIGDSYAETNINLQNLVVQINRFSSRHFQELTEDTKPQKILTGLQVGAGYYTPDNSINVMAGVVEPPIYHRHLPLSLKFGTLGFIVGHELIHGFDTTSSYFNGNGQLEPLLSELSQQSLEDRAECYMDYYGKYQVPQISRRVNGKTTLDENIADNSGLRQALSAYRSHRQQLLEHPGQERISDGMPGLDLAPEQLFFLGFAQLFCSHYEEEHYWKGLSDEHTFDQFRVLGVLSNSEDFFHAYNCSVGSGMRPGDKTCRLW</sequence>
<accession>A0A6P8KDH6</accession>
<evidence type="ECO:0000256" key="6">
    <source>
        <dbReference type="ARBA" id="ARBA00022801"/>
    </source>
</evidence>
<dbReference type="GeneID" id="117145618"/>
<proteinExistence type="inferred from homology"/>
<keyword evidence="5" id="KW-0479">Metal-binding</keyword>
<dbReference type="Gene3D" id="3.40.390.10">
    <property type="entry name" value="Collagenase (Catalytic Domain)"/>
    <property type="match status" value="1"/>
</dbReference>
<name>A0A6P8KDH6_DROMA</name>
<comment type="subcellular location">
    <subcellularLocation>
        <location evidence="2">Cell membrane</location>
        <topology evidence="2">Single-pass type II membrane protein</topology>
    </subcellularLocation>
</comment>
<keyword evidence="8" id="KW-0482">Metalloprotease</keyword>
<evidence type="ECO:0000313" key="12">
    <source>
        <dbReference type="Proteomes" id="UP000515162"/>
    </source>
</evidence>
<dbReference type="PRINTS" id="PR00786">
    <property type="entry name" value="NEPRILYSIN"/>
</dbReference>
<evidence type="ECO:0000256" key="8">
    <source>
        <dbReference type="ARBA" id="ARBA00023049"/>
    </source>
</evidence>
<dbReference type="GO" id="GO:0046872">
    <property type="term" value="F:metal ion binding"/>
    <property type="evidence" value="ECO:0007669"/>
    <property type="project" value="UniProtKB-KW"/>
</dbReference>
<dbReference type="Proteomes" id="UP000515162">
    <property type="component" value="Chromosome 3R"/>
</dbReference>